<reference evidence="2" key="1">
    <citation type="submission" date="2021-05" db="EMBL/GenBank/DDBJ databases">
        <authorList>
            <person name="Tigano A."/>
        </authorList>
    </citation>
    <scope>NUCLEOTIDE SEQUENCE</scope>
</reference>
<dbReference type="OrthoDB" id="10643026at2759"/>
<evidence type="ECO:0000313" key="3">
    <source>
        <dbReference type="Proteomes" id="UP000677803"/>
    </source>
</evidence>
<dbReference type="Proteomes" id="UP000677803">
    <property type="component" value="Unassembled WGS sequence"/>
</dbReference>
<feature type="compositionally biased region" description="Gly residues" evidence="1">
    <location>
        <begin position="1"/>
        <end position="29"/>
    </location>
</feature>
<dbReference type="AlphaFoldDB" id="A0A8S4BVR8"/>
<evidence type="ECO:0000256" key="1">
    <source>
        <dbReference type="SAM" id="MobiDB-lite"/>
    </source>
</evidence>
<sequence>MVRGMGSTGNGFGRGNGGAGEGKGYGAGGLASDVSTALDADRMGPTGTGRGTGGSVGTEGVGGDDADIALSGPGGAGKNGGAKGGMGGARIGYGSDGYDSNLEAYTEQAVELTERRTVLIRTVKNEDDVLEMDHQEQTYTITGAADDSDAE</sequence>
<protein>
    <submittedName>
        <fullName evidence="2">(Atlantic silverside) hypothetical protein</fullName>
    </submittedName>
</protein>
<dbReference type="EMBL" id="CAJRST010038888">
    <property type="protein sequence ID" value="CAG6016006.1"/>
    <property type="molecule type" value="Genomic_DNA"/>
</dbReference>
<accession>A0A8S4BVR8</accession>
<name>A0A8S4BVR8_9TELE</name>
<proteinExistence type="predicted"/>
<comment type="caution">
    <text evidence="2">The sequence shown here is derived from an EMBL/GenBank/DDBJ whole genome shotgun (WGS) entry which is preliminary data.</text>
</comment>
<evidence type="ECO:0000313" key="2">
    <source>
        <dbReference type="EMBL" id="CAG6016006.1"/>
    </source>
</evidence>
<feature type="region of interest" description="Disordered" evidence="1">
    <location>
        <begin position="1"/>
        <end position="84"/>
    </location>
</feature>
<keyword evidence="3" id="KW-1185">Reference proteome</keyword>
<gene>
    <name evidence="2" type="ORF">MMEN_LOCUS19971</name>
</gene>
<organism evidence="2 3">
    <name type="scientific">Menidia menidia</name>
    <name type="common">Atlantic silverside</name>
    <dbReference type="NCBI Taxonomy" id="238744"/>
    <lineage>
        <taxon>Eukaryota</taxon>
        <taxon>Metazoa</taxon>
        <taxon>Chordata</taxon>
        <taxon>Craniata</taxon>
        <taxon>Vertebrata</taxon>
        <taxon>Euteleostomi</taxon>
        <taxon>Actinopterygii</taxon>
        <taxon>Neopterygii</taxon>
        <taxon>Teleostei</taxon>
        <taxon>Neoteleostei</taxon>
        <taxon>Acanthomorphata</taxon>
        <taxon>Ovalentaria</taxon>
        <taxon>Atherinomorphae</taxon>
        <taxon>Atheriniformes</taxon>
        <taxon>Atherinopsidae</taxon>
        <taxon>Menidiinae</taxon>
        <taxon>Menidia</taxon>
    </lineage>
</organism>
<feature type="compositionally biased region" description="Gly residues" evidence="1">
    <location>
        <begin position="46"/>
        <end position="61"/>
    </location>
</feature>
<feature type="compositionally biased region" description="Gly residues" evidence="1">
    <location>
        <begin position="72"/>
        <end position="84"/>
    </location>
</feature>